<dbReference type="Gene3D" id="1.20.1420.20">
    <property type="entry name" value="M75 peptidase, HXXE motif"/>
    <property type="match status" value="1"/>
</dbReference>
<dbReference type="InterPro" id="IPR018976">
    <property type="entry name" value="Imelysin-like"/>
</dbReference>
<evidence type="ECO:0000313" key="4">
    <source>
        <dbReference type="EMBL" id="GAT31579.1"/>
    </source>
</evidence>
<protein>
    <submittedName>
        <fullName evidence="4">Imelysin</fullName>
    </submittedName>
</protein>
<evidence type="ECO:0000256" key="2">
    <source>
        <dbReference type="ARBA" id="ARBA00022729"/>
    </source>
</evidence>
<evidence type="ECO:0000313" key="5">
    <source>
        <dbReference type="Proteomes" id="UP000076023"/>
    </source>
</evidence>
<name>A0A146G117_TERSA</name>
<organism evidence="4 5">
    <name type="scientific">Terrimicrobium sacchariphilum</name>
    <dbReference type="NCBI Taxonomy" id="690879"/>
    <lineage>
        <taxon>Bacteria</taxon>
        <taxon>Pseudomonadati</taxon>
        <taxon>Verrucomicrobiota</taxon>
        <taxon>Terrimicrobiia</taxon>
        <taxon>Terrimicrobiales</taxon>
        <taxon>Terrimicrobiaceae</taxon>
        <taxon>Terrimicrobium</taxon>
    </lineage>
</organism>
<gene>
    <name evidence="4" type="ORF">TSACC_1130</name>
</gene>
<feature type="domain" description="Imelysin-like" evidence="3">
    <location>
        <begin position="145"/>
        <end position="306"/>
    </location>
</feature>
<keyword evidence="2" id="KW-0732">Signal</keyword>
<dbReference type="EMBL" id="BDCO01000001">
    <property type="protein sequence ID" value="GAT31579.1"/>
    <property type="molecule type" value="Genomic_DNA"/>
</dbReference>
<dbReference type="Proteomes" id="UP000076023">
    <property type="component" value="Unassembled WGS sequence"/>
</dbReference>
<comment type="caution">
    <text evidence="4">The sequence shown here is derived from an EMBL/GenBank/DDBJ whole genome shotgun (WGS) entry which is preliminary data.</text>
</comment>
<evidence type="ECO:0000259" key="3">
    <source>
        <dbReference type="Pfam" id="PF09375"/>
    </source>
</evidence>
<evidence type="ECO:0000256" key="1">
    <source>
        <dbReference type="ARBA" id="ARBA00004196"/>
    </source>
</evidence>
<keyword evidence="5" id="KW-1185">Reference proteome</keyword>
<dbReference type="InterPro" id="IPR038352">
    <property type="entry name" value="Imelysin_sf"/>
</dbReference>
<dbReference type="GO" id="GO:0030313">
    <property type="term" value="C:cell envelope"/>
    <property type="evidence" value="ECO:0007669"/>
    <property type="project" value="UniProtKB-SubCell"/>
</dbReference>
<dbReference type="STRING" id="690879.TSACC_1130"/>
<reference evidence="5" key="1">
    <citation type="journal article" date="2017" name="Genome Announc.">
        <title>Draft Genome Sequence of Terrimicrobium sacchariphilum NM-5T, a Facultative Anaerobic Soil Bacterium of the Class Spartobacteria.</title>
        <authorList>
            <person name="Qiu Y.L."/>
            <person name="Tourlousse D.M."/>
            <person name="Matsuura N."/>
            <person name="Ohashi A."/>
            <person name="Sekiguchi Y."/>
        </authorList>
    </citation>
    <scope>NUCLEOTIDE SEQUENCE [LARGE SCALE GENOMIC DNA]</scope>
    <source>
        <strain evidence="5">NM-5</strain>
    </source>
</reference>
<dbReference type="AlphaFoldDB" id="A0A146G117"/>
<proteinExistence type="predicted"/>
<dbReference type="InParanoid" id="A0A146G117"/>
<accession>A0A146G117</accession>
<sequence>MLTLAICGAVQAQDAPATAASVKKYLVERLERMHNASEEFVKNSDAYAAVVAANGNSVEAAYKADPKKMDALVGKMQENYKAMDSFGYETVEGIVAGVESMADYDVYLDAGVPASEGPDGVAPVVLDLGNGKKIDKQGSLFTYIIEPALWGGDKRWVVPVGDNKTMPKPEVLVAAAKDVNKKIGELVADAKAWNASVNDCFGAMVVMTPTLSDYFEDWKESRYSSSKSGRFQAVSRISDMRGIMSSCEVMYDAVKSGVAAKDKALAKSVVSGFDEIQHFLDLIEKREKQGEISAAEIDELATQAKEKTDKLVPQIEQSAAVSGVKVQS</sequence>
<dbReference type="Pfam" id="PF09375">
    <property type="entry name" value="Peptidase_M75"/>
    <property type="match status" value="1"/>
</dbReference>
<comment type="subcellular location">
    <subcellularLocation>
        <location evidence="1">Cell envelope</location>
    </subcellularLocation>
</comment>